<evidence type="ECO:0000313" key="7">
    <source>
        <dbReference type="Proteomes" id="UP001149074"/>
    </source>
</evidence>
<dbReference type="AlphaFoldDB" id="A0A9W9ENS2"/>
<accession>A0A9W9ENS2</accession>
<dbReference type="RefSeq" id="XP_056469885.1">
    <property type="nucleotide sequence ID" value="XM_056622469.1"/>
</dbReference>
<evidence type="ECO:0000256" key="2">
    <source>
        <dbReference type="ARBA" id="ARBA00023125"/>
    </source>
</evidence>
<evidence type="ECO:0000256" key="4">
    <source>
        <dbReference type="ARBA" id="ARBA00023242"/>
    </source>
</evidence>
<comment type="caution">
    <text evidence="6">The sequence shown here is derived from an EMBL/GenBank/DDBJ whole genome shotgun (WGS) entry which is preliminary data.</text>
</comment>
<keyword evidence="2" id="KW-0238">DNA-binding</keyword>
<gene>
    <name evidence="6" type="ORF">N7532_009978</name>
</gene>
<dbReference type="OrthoDB" id="2740448at2759"/>
<keyword evidence="1" id="KW-0805">Transcription regulation</keyword>
<keyword evidence="3" id="KW-0804">Transcription</keyword>
<dbReference type="Gene3D" id="4.10.240.10">
    <property type="entry name" value="Zn(2)-C6 fungal-type DNA-binding domain"/>
    <property type="match status" value="1"/>
</dbReference>
<proteinExistence type="predicted"/>
<reference evidence="6" key="2">
    <citation type="journal article" date="2023" name="IMA Fungus">
        <title>Comparative genomic study of the Penicillium genus elucidates a diverse pangenome and 15 lateral gene transfer events.</title>
        <authorList>
            <person name="Petersen C."/>
            <person name="Sorensen T."/>
            <person name="Nielsen M.R."/>
            <person name="Sondergaard T.E."/>
            <person name="Sorensen J.L."/>
            <person name="Fitzpatrick D.A."/>
            <person name="Frisvad J.C."/>
            <person name="Nielsen K.L."/>
        </authorList>
    </citation>
    <scope>NUCLEOTIDE SEQUENCE</scope>
    <source>
        <strain evidence="6">IBT 30761</strain>
    </source>
</reference>
<keyword evidence="4" id="KW-0539">Nucleus</keyword>
<dbReference type="EMBL" id="JAPQKI010000010">
    <property type="protein sequence ID" value="KAJ5085207.1"/>
    <property type="molecule type" value="Genomic_DNA"/>
</dbReference>
<keyword evidence="7" id="KW-1185">Reference proteome</keyword>
<feature type="domain" description="Zn(2)-C6 fungal-type" evidence="5">
    <location>
        <begin position="9"/>
        <end position="38"/>
    </location>
</feature>
<reference evidence="6" key="1">
    <citation type="submission" date="2022-11" db="EMBL/GenBank/DDBJ databases">
        <authorList>
            <person name="Petersen C."/>
        </authorList>
    </citation>
    <scope>NUCLEOTIDE SEQUENCE</scope>
    <source>
        <strain evidence="6">IBT 30761</strain>
    </source>
</reference>
<dbReference type="GO" id="GO:0008270">
    <property type="term" value="F:zinc ion binding"/>
    <property type="evidence" value="ECO:0007669"/>
    <property type="project" value="InterPro"/>
</dbReference>
<evidence type="ECO:0000256" key="3">
    <source>
        <dbReference type="ARBA" id="ARBA00023163"/>
    </source>
</evidence>
<dbReference type="PROSITE" id="PS00463">
    <property type="entry name" value="ZN2_CY6_FUNGAL_1"/>
    <property type="match status" value="1"/>
</dbReference>
<organism evidence="6 7">
    <name type="scientific">Penicillium argentinense</name>
    <dbReference type="NCBI Taxonomy" id="1131581"/>
    <lineage>
        <taxon>Eukaryota</taxon>
        <taxon>Fungi</taxon>
        <taxon>Dikarya</taxon>
        <taxon>Ascomycota</taxon>
        <taxon>Pezizomycotina</taxon>
        <taxon>Eurotiomycetes</taxon>
        <taxon>Eurotiomycetidae</taxon>
        <taxon>Eurotiales</taxon>
        <taxon>Aspergillaceae</taxon>
        <taxon>Penicillium</taxon>
    </lineage>
</organism>
<evidence type="ECO:0000313" key="6">
    <source>
        <dbReference type="EMBL" id="KAJ5085207.1"/>
    </source>
</evidence>
<dbReference type="Proteomes" id="UP001149074">
    <property type="component" value="Unassembled WGS sequence"/>
</dbReference>
<dbReference type="GO" id="GO:0000981">
    <property type="term" value="F:DNA-binding transcription factor activity, RNA polymerase II-specific"/>
    <property type="evidence" value="ECO:0007669"/>
    <property type="project" value="InterPro"/>
</dbReference>
<dbReference type="Pfam" id="PF00172">
    <property type="entry name" value="Zn_clus"/>
    <property type="match status" value="1"/>
</dbReference>
<dbReference type="SMART" id="SM00066">
    <property type="entry name" value="GAL4"/>
    <property type="match status" value="1"/>
</dbReference>
<dbReference type="InterPro" id="IPR036864">
    <property type="entry name" value="Zn2-C6_fun-type_DNA-bd_sf"/>
</dbReference>
<dbReference type="PANTHER" id="PTHR31668:SF24">
    <property type="entry name" value="TRANSCRIPTION FACTOR, PUTATIVE-RELATED"/>
    <property type="match status" value="1"/>
</dbReference>
<dbReference type="CDD" id="cd00067">
    <property type="entry name" value="GAL4"/>
    <property type="match status" value="1"/>
</dbReference>
<dbReference type="InterPro" id="IPR050797">
    <property type="entry name" value="Carb_Metab_Trans_Reg"/>
</dbReference>
<dbReference type="GeneID" id="81361448"/>
<dbReference type="PROSITE" id="PS50048">
    <property type="entry name" value="ZN2_CY6_FUNGAL_2"/>
    <property type="match status" value="1"/>
</dbReference>
<dbReference type="PANTHER" id="PTHR31668">
    <property type="entry name" value="GLUCOSE TRANSPORT TRANSCRIPTION REGULATOR RGT1-RELATED-RELATED"/>
    <property type="match status" value="1"/>
</dbReference>
<evidence type="ECO:0000256" key="1">
    <source>
        <dbReference type="ARBA" id="ARBA00023015"/>
    </source>
</evidence>
<dbReference type="SUPFAM" id="SSF57701">
    <property type="entry name" value="Zn2/Cys6 DNA-binding domain"/>
    <property type="match status" value="1"/>
</dbReference>
<protein>
    <recommendedName>
        <fullName evidence="5">Zn(2)-C6 fungal-type domain-containing protein</fullName>
    </recommendedName>
</protein>
<sequence>MEPRRASRACDPCKRRKVRCNGQSRCQQCTHVGLPCTYATGPVQRSRKKTVRRGTVIAECRQGSQARNDHNPGRFLQPWSASIEFPIQSSHPNPAFFLEFLDEYTEYVYPMSPVVPATEIRNLIAQMNENREAASFAYIFIAVTINLTRSEPVQQAPATRERIATFVTRSLEYRVPVGLSTQPNVIGVMENLFTQMCFVGLRRLDLGFSYLRQAISYVYMTLPTHSDEGLAALDVAERSRRQRAYYECFIHERFTALTFHRPTCLACLQNFPDHDPSLPEHVEEGFNLLIQSFCFVDRQFLDFALGDRSGVTVEWIQMKQQELDDYDWHQKVSELPELMQADLVITRHWLRTLTWQIALSNTLLSSSSTSLLLSLSFPLRLSSQLRQFLSAVPRDMVGIHGSGILEKLFEIANTITDVVLHLKHAPGDETVERVYDIMFLRDFIYSFPGFETLRPAALTEKFEQIRSKYPGIKEIELLQ</sequence>
<evidence type="ECO:0000259" key="5">
    <source>
        <dbReference type="PROSITE" id="PS50048"/>
    </source>
</evidence>
<dbReference type="InterPro" id="IPR001138">
    <property type="entry name" value="Zn2Cys6_DnaBD"/>
</dbReference>
<dbReference type="CDD" id="cd12148">
    <property type="entry name" value="fungal_TF_MHR"/>
    <property type="match status" value="1"/>
</dbReference>
<dbReference type="GO" id="GO:0003677">
    <property type="term" value="F:DNA binding"/>
    <property type="evidence" value="ECO:0007669"/>
    <property type="project" value="UniProtKB-KW"/>
</dbReference>
<name>A0A9W9ENS2_9EURO</name>